<evidence type="ECO:0000259" key="1">
    <source>
        <dbReference type="Pfam" id="PF01878"/>
    </source>
</evidence>
<dbReference type="Proteomes" id="UP000198242">
    <property type="component" value="Chromosome I"/>
</dbReference>
<reference evidence="3" key="1">
    <citation type="submission" date="2016-06" db="EMBL/GenBank/DDBJ databases">
        <authorList>
            <person name="Varghese N."/>
            <person name="Submissions Spin"/>
        </authorList>
    </citation>
    <scope>NUCLEOTIDE SEQUENCE [LARGE SCALE GENOMIC DNA]</scope>
    <source>
        <strain evidence="3">DSM 43909</strain>
    </source>
</reference>
<dbReference type="InterPro" id="IPR002740">
    <property type="entry name" value="EVE_domain"/>
</dbReference>
<gene>
    <name evidence="2" type="ORF">GA0074695_4297</name>
</gene>
<accession>A0A1C4YHQ4</accession>
<dbReference type="SUPFAM" id="SSF88697">
    <property type="entry name" value="PUA domain-like"/>
    <property type="match status" value="1"/>
</dbReference>
<name>A0A1C4YHQ4_MICVI</name>
<evidence type="ECO:0000313" key="3">
    <source>
        <dbReference type="Proteomes" id="UP000198242"/>
    </source>
</evidence>
<organism evidence="2 3">
    <name type="scientific">Micromonospora viridifaciens</name>
    <dbReference type="NCBI Taxonomy" id="1881"/>
    <lineage>
        <taxon>Bacteria</taxon>
        <taxon>Bacillati</taxon>
        <taxon>Actinomycetota</taxon>
        <taxon>Actinomycetes</taxon>
        <taxon>Micromonosporales</taxon>
        <taxon>Micromonosporaceae</taxon>
        <taxon>Micromonospora</taxon>
    </lineage>
</organism>
<dbReference type="Gene3D" id="3.10.590.10">
    <property type="entry name" value="ph1033 like domains"/>
    <property type="match status" value="1"/>
</dbReference>
<dbReference type="EMBL" id="LT607411">
    <property type="protein sequence ID" value="SCF20237.1"/>
    <property type="molecule type" value="Genomic_DNA"/>
</dbReference>
<dbReference type="InterPro" id="IPR015947">
    <property type="entry name" value="PUA-like_sf"/>
</dbReference>
<evidence type="ECO:0000313" key="2">
    <source>
        <dbReference type="EMBL" id="SCF20237.1"/>
    </source>
</evidence>
<protein>
    <submittedName>
        <fullName evidence="2">EVE domain-containing protein</fullName>
    </submittedName>
</protein>
<dbReference type="AlphaFoldDB" id="A0A1C4YHQ4"/>
<dbReference type="Pfam" id="PF01878">
    <property type="entry name" value="EVE"/>
    <property type="match status" value="1"/>
</dbReference>
<sequence>MEQARVCFFQSNPRLYDIDAALTALDRIWWRVPQYTGEVHVGDVAVLWRSGKDAGIVGLGRVAADPQLRPMEPAEKSFVLAEEEGADNVTRVLLRVQAVPFVPKERVRAIAEFQQHQLLVAPRGTVFPVEKDD</sequence>
<proteinExistence type="predicted"/>
<keyword evidence="3" id="KW-1185">Reference proteome</keyword>
<feature type="domain" description="EVE" evidence="1">
    <location>
        <begin position="9"/>
        <end position="133"/>
    </location>
</feature>